<dbReference type="InterPro" id="IPR032710">
    <property type="entry name" value="NTF2-like_dom_sf"/>
</dbReference>
<dbReference type="SUPFAM" id="SSF54427">
    <property type="entry name" value="NTF2-like"/>
    <property type="match status" value="1"/>
</dbReference>
<keyword evidence="4" id="KW-1185">Reference proteome</keyword>
<evidence type="ECO:0000259" key="2">
    <source>
        <dbReference type="PROSITE" id="PS50177"/>
    </source>
</evidence>
<organism evidence="3 4">
    <name type="scientific">Angomonas deanei</name>
    <dbReference type="NCBI Taxonomy" id="59799"/>
    <lineage>
        <taxon>Eukaryota</taxon>
        <taxon>Discoba</taxon>
        <taxon>Euglenozoa</taxon>
        <taxon>Kinetoplastea</taxon>
        <taxon>Metakinetoplastina</taxon>
        <taxon>Trypanosomatida</taxon>
        <taxon>Trypanosomatidae</taxon>
        <taxon>Strigomonadinae</taxon>
        <taxon>Angomonas</taxon>
    </lineage>
</organism>
<dbReference type="AlphaFoldDB" id="A0A7G2CVA9"/>
<reference evidence="3 4" key="1">
    <citation type="submission" date="2020-08" db="EMBL/GenBank/DDBJ databases">
        <authorList>
            <person name="Newling K."/>
            <person name="Davey J."/>
            <person name="Forrester S."/>
        </authorList>
    </citation>
    <scope>NUCLEOTIDE SEQUENCE [LARGE SCALE GENOMIC DNA]</scope>
    <source>
        <strain evidence="4">Crithidia deanei Carvalho (ATCC PRA-265)</strain>
    </source>
</reference>
<dbReference type="InterPro" id="IPR002075">
    <property type="entry name" value="NTF2_dom"/>
</dbReference>
<dbReference type="Pfam" id="PF02136">
    <property type="entry name" value="NTF2"/>
    <property type="match status" value="1"/>
</dbReference>
<dbReference type="InterPro" id="IPR018222">
    <property type="entry name" value="Nuclear_transport_factor_2_euk"/>
</dbReference>
<dbReference type="EMBL" id="LR877169">
    <property type="protein sequence ID" value="CAD2222242.1"/>
    <property type="molecule type" value="Genomic_DNA"/>
</dbReference>
<feature type="compositionally biased region" description="Basic and acidic residues" evidence="1">
    <location>
        <begin position="217"/>
        <end position="266"/>
    </location>
</feature>
<dbReference type="Proteomes" id="UP000515908">
    <property type="component" value="Chromosome 25"/>
</dbReference>
<protein>
    <recommendedName>
        <fullName evidence="2">NTF2 domain-containing protein</fullName>
    </recommendedName>
</protein>
<dbReference type="PROSITE" id="PS50177">
    <property type="entry name" value="NTF2_DOMAIN"/>
    <property type="match status" value="1"/>
</dbReference>
<evidence type="ECO:0000313" key="4">
    <source>
        <dbReference type="Proteomes" id="UP000515908"/>
    </source>
</evidence>
<sequence length="371" mass="40717">MSNPHVVGISFAKQYYNCLVSTPSSLPNFYTPSARCSHQGQSAEGDVSKFLQRCYPHGSVTAAYVHSVDTILVVGAMEVTIKGKLVMRDGQERAFQQKVQLRQLQEKLHGIVADDFCFLAATPDAAKPATNWALDSPELTRQPEPAPVEEKVQLEAAVEPTATTTTQPEPEPEEEQVDLSSLSLAERLRLTQKKGGSTVVTSGAPVAKVVAPGGPEPVKKEAPKKEHKEKKEGDKKGNGKREAAKGEEEGKAHKEPANGEKKHGERGGLVYYDVMLKGLPQGSDEAAVRELIGTKIGVKLVKVESSPAKNDPKQIRTYAFVQLDQAELKKENIPRKTAIETVIEDAKTRLTNKEIRIEEVRERRGDRKSRQ</sequence>
<feature type="domain" description="NTF2" evidence="2">
    <location>
        <begin position="7"/>
        <end position="118"/>
    </location>
</feature>
<evidence type="ECO:0000313" key="3">
    <source>
        <dbReference type="EMBL" id="CAD2222242.1"/>
    </source>
</evidence>
<name>A0A7G2CVA9_9TRYP</name>
<evidence type="ECO:0000256" key="1">
    <source>
        <dbReference type="SAM" id="MobiDB-lite"/>
    </source>
</evidence>
<feature type="compositionally biased region" description="Low complexity" evidence="1">
    <location>
        <begin position="159"/>
        <end position="168"/>
    </location>
</feature>
<proteinExistence type="predicted"/>
<dbReference type="VEuPathDB" id="TriTrypDB:ADEAN_000978200"/>
<gene>
    <name evidence="3" type="ORF">ADEAN_000978200</name>
</gene>
<accession>A0A7G2CVA9</accession>
<feature type="region of interest" description="Disordered" evidence="1">
    <location>
        <begin position="205"/>
        <end position="266"/>
    </location>
</feature>
<dbReference type="Gene3D" id="3.10.450.50">
    <property type="match status" value="1"/>
</dbReference>
<feature type="region of interest" description="Disordered" evidence="1">
    <location>
        <begin position="159"/>
        <end position="180"/>
    </location>
</feature>